<dbReference type="InterPro" id="IPR041575">
    <property type="entry name" value="Rubredoxin_C"/>
</dbReference>
<evidence type="ECO:0000256" key="11">
    <source>
        <dbReference type="ARBA" id="ARBA00023004"/>
    </source>
</evidence>
<evidence type="ECO:0000313" key="15">
    <source>
        <dbReference type="EMBL" id="MBM9577565.1"/>
    </source>
</evidence>
<keyword evidence="12" id="KW-0411">Iron-sulfur</keyword>
<evidence type="ECO:0000256" key="2">
    <source>
        <dbReference type="ARBA" id="ARBA00001966"/>
    </source>
</evidence>
<dbReference type="InterPro" id="IPR006963">
    <property type="entry name" value="Mopterin_OxRdtase_4Fe-4S_dom"/>
</dbReference>
<dbReference type="CDD" id="cd02791">
    <property type="entry name" value="MopB_CT_Nitrate-R-NapA-like"/>
    <property type="match status" value="1"/>
</dbReference>
<comment type="cofactor">
    <cofactor evidence="1">
        <name>Mo-bis(molybdopterin guanine dinucleotide)</name>
        <dbReference type="ChEBI" id="CHEBI:60539"/>
    </cofactor>
</comment>
<dbReference type="Pfam" id="PF07992">
    <property type="entry name" value="Pyr_redox_2"/>
    <property type="match status" value="1"/>
</dbReference>
<dbReference type="SUPFAM" id="SSF53706">
    <property type="entry name" value="Formate dehydrogenase/DMSO reductase, domains 1-3"/>
    <property type="match status" value="1"/>
</dbReference>
<dbReference type="Gene3D" id="1.10.10.1100">
    <property type="entry name" value="BFD-like [2Fe-2S]-binding domain"/>
    <property type="match status" value="1"/>
</dbReference>
<gene>
    <name evidence="15" type="ORF">JWG45_10415</name>
</gene>
<evidence type="ECO:0000256" key="4">
    <source>
        <dbReference type="ARBA" id="ARBA00008747"/>
    </source>
</evidence>
<evidence type="ECO:0000256" key="7">
    <source>
        <dbReference type="ARBA" id="ARBA00022630"/>
    </source>
</evidence>
<keyword evidence="7" id="KW-0285">Flavoprotein</keyword>
<evidence type="ECO:0000259" key="14">
    <source>
        <dbReference type="PROSITE" id="PS51669"/>
    </source>
</evidence>
<dbReference type="InterPro" id="IPR007419">
    <property type="entry name" value="BFD-like_2Fe2S-bd_dom"/>
</dbReference>
<evidence type="ECO:0000256" key="10">
    <source>
        <dbReference type="ARBA" id="ARBA00023002"/>
    </source>
</evidence>
<keyword evidence="8" id="KW-0479">Metal-binding</keyword>
<evidence type="ECO:0000256" key="8">
    <source>
        <dbReference type="ARBA" id="ARBA00022723"/>
    </source>
</evidence>
<keyword evidence="9" id="KW-0274">FAD</keyword>
<evidence type="ECO:0000256" key="5">
    <source>
        <dbReference type="ARBA" id="ARBA00022485"/>
    </source>
</evidence>
<dbReference type="Gene3D" id="3.30.390.30">
    <property type="match status" value="1"/>
</dbReference>
<dbReference type="InterPro" id="IPR009010">
    <property type="entry name" value="Asp_de-COase-like_dom_sf"/>
</dbReference>
<dbReference type="Pfam" id="PF01568">
    <property type="entry name" value="Molydop_binding"/>
    <property type="match status" value="1"/>
</dbReference>
<comment type="cofactor">
    <cofactor evidence="3">
        <name>FAD</name>
        <dbReference type="ChEBI" id="CHEBI:57692"/>
    </cofactor>
</comment>
<dbReference type="PROSITE" id="PS00551">
    <property type="entry name" value="MOLYBDOPTERIN_PROK_1"/>
    <property type="match status" value="1"/>
</dbReference>
<keyword evidence="13" id="KW-0534">Nitrate assimilation</keyword>
<keyword evidence="10" id="KW-0560">Oxidoreductase</keyword>
<dbReference type="PRINTS" id="PR00411">
    <property type="entry name" value="PNDRDTASEI"/>
</dbReference>
<comment type="similarity">
    <text evidence="4">Belongs to the prokaryotic molybdopterin-containing oxidoreductase family. NasA/NapA/NarB subfamily.</text>
</comment>
<evidence type="ECO:0000256" key="9">
    <source>
        <dbReference type="ARBA" id="ARBA00022827"/>
    </source>
</evidence>
<dbReference type="InterPro" id="IPR016156">
    <property type="entry name" value="FAD/NAD-linked_Rdtase_dimer_sf"/>
</dbReference>
<dbReference type="Gene3D" id="3.50.50.60">
    <property type="entry name" value="FAD/NAD(P)-binding domain"/>
    <property type="match status" value="2"/>
</dbReference>
<dbReference type="InterPro" id="IPR027467">
    <property type="entry name" value="MopterinOxRdtase_cofactor_BS"/>
</dbReference>
<evidence type="ECO:0000256" key="6">
    <source>
        <dbReference type="ARBA" id="ARBA00022505"/>
    </source>
</evidence>
<dbReference type="InterPro" id="IPR006657">
    <property type="entry name" value="MoPterin_dinucl-bd_dom"/>
</dbReference>
<accession>A0ABS2UFB3</accession>
<dbReference type="PRINTS" id="PR00368">
    <property type="entry name" value="FADPNR"/>
</dbReference>
<dbReference type="Gene3D" id="3.40.50.740">
    <property type="match status" value="1"/>
</dbReference>
<name>A0ABS2UFB3_9LEPT</name>
<dbReference type="SUPFAM" id="SSF51905">
    <property type="entry name" value="FAD/NAD(P)-binding domain"/>
    <property type="match status" value="2"/>
</dbReference>
<protein>
    <submittedName>
        <fullName evidence="15">Molybdopterin-dependent oxidoreductase</fullName>
    </submittedName>
</protein>
<keyword evidence="16" id="KW-1185">Reference proteome</keyword>
<dbReference type="Pfam" id="PF00384">
    <property type="entry name" value="Molybdopterin"/>
    <property type="match status" value="1"/>
</dbReference>
<dbReference type="Gene3D" id="3.40.228.10">
    <property type="entry name" value="Dimethylsulfoxide Reductase, domain 2"/>
    <property type="match status" value="1"/>
</dbReference>
<keyword evidence="11" id="KW-0408">Iron</keyword>
<dbReference type="PROSITE" id="PS51669">
    <property type="entry name" value="4FE4S_MOW_BIS_MGD"/>
    <property type="match status" value="1"/>
</dbReference>
<dbReference type="InterPro" id="IPR006656">
    <property type="entry name" value="Mopterin_OxRdtase"/>
</dbReference>
<organism evidence="15 16">
    <name type="scientific">Leptospira ainlahdjerensis</name>
    <dbReference type="NCBI Taxonomy" id="2810033"/>
    <lineage>
        <taxon>Bacteria</taxon>
        <taxon>Pseudomonadati</taxon>
        <taxon>Spirochaetota</taxon>
        <taxon>Spirochaetia</taxon>
        <taxon>Leptospirales</taxon>
        <taxon>Leptospiraceae</taxon>
        <taxon>Leptospira</taxon>
    </lineage>
</organism>
<dbReference type="EMBL" id="JAFFPU010000035">
    <property type="protein sequence ID" value="MBM9577565.1"/>
    <property type="molecule type" value="Genomic_DNA"/>
</dbReference>
<evidence type="ECO:0000256" key="1">
    <source>
        <dbReference type="ARBA" id="ARBA00001942"/>
    </source>
</evidence>
<comment type="caution">
    <text evidence="15">The sequence shown here is derived from an EMBL/GenBank/DDBJ whole genome shotgun (WGS) entry which is preliminary data.</text>
</comment>
<evidence type="ECO:0000256" key="13">
    <source>
        <dbReference type="ARBA" id="ARBA00023063"/>
    </source>
</evidence>
<dbReference type="InterPro" id="IPR041854">
    <property type="entry name" value="BFD-like_2Fe2S-bd_dom_sf"/>
</dbReference>
<keyword evidence="5" id="KW-0004">4Fe-4S</keyword>
<dbReference type="Pfam" id="PF04324">
    <property type="entry name" value="Fer2_BFD"/>
    <property type="match status" value="1"/>
</dbReference>
<feature type="domain" description="4Fe-4S Mo/W bis-MGD-type" evidence="14">
    <location>
        <begin position="41"/>
        <end position="97"/>
    </location>
</feature>
<dbReference type="InterPro" id="IPR050123">
    <property type="entry name" value="Prok_molybdopt-oxidoreductase"/>
</dbReference>
<dbReference type="Proteomes" id="UP000724686">
    <property type="component" value="Unassembled WGS sequence"/>
</dbReference>
<keyword evidence="6" id="KW-0500">Molybdenum</keyword>
<dbReference type="Gene3D" id="2.40.40.20">
    <property type="match status" value="1"/>
</dbReference>
<dbReference type="InterPro" id="IPR023753">
    <property type="entry name" value="FAD/NAD-binding_dom"/>
</dbReference>
<evidence type="ECO:0000313" key="16">
    <source>
        <dbReference type="Proteomes" id="UP000724686"/>
    </source>
</evidence>
<dbReference type="Pfam" id="PF18267">
    <property type="entry name" value="Rubredoxin_C"/>
    <property type="match status" value="1"/>
</dbReference>
<evidence type="ECO:0000256" key="12">
    <source>
        <dbReference type="ARBA" id="ARBA00023014"/>
    </source>
</evidence>
<dbReference type="InterPro" id="IPR036188">
    <property type="entry name" value="FAD/NAD-bd_sf"/>
</dbReference>
<dbReference type="InterPro" id="IPR041957">
    <property type="entry name" value="CT_Nitrate-R-NapA-like"/>
</dbReference>
<dbReference type="PANTHER" id="PTHR43105">
    <property type="entry name" value="RESPIRATORY NITRATE REDUCTASE"/>
    <property type="match status" value="1"/>
</dbReference>
<dbReference type="SMART" id="SM00926">
    <property type="entry name" value="Molybdop_Fe4S4"/>
    <property type="match status" value="1"/>
</dbReference>
<dbReference type="CDD" id="cd02754">
    <property type="entry name" value="MopB_Nitrate-R-NapA-like"/>
    <property type="match status" value="1"/>
</dbReference>
<dbReference type="SUPFAM" id="SSF50692">
    <property type="entry name" value="ADC-like"/>
    <property type="match status" value="1"/>
</dbReference>
<reference evidence="15 16" key="1">
    <citation type="submission" date="2021-02" db="EMBL/GenBank/DDBJ databases">
        <title>Leptospira ainlahdjerensis sp. nov., Leptospira ainazelensis sp. nov., Leptospira abararensis sp. nov. and Leptospira chreensis sp. nov., four new species isolated from water sources in Algeria.</title>
        <authorList>
            <person name="Amara Korba A."/>
            <person name="Kainiu M."/>
            <person name="Vincent A.T."/>
            <person name="Mariet J.-F."/>
            <person name="Veyrier F.J."/>
            <person name="Goarant C."/>
            <person name="Picardeau M."/>
        </authorList>
    </citation>
    <scope>NUCLEOTIDE SEQUENCE [LARGE SCALE GENOMIC DNA]</scope>
    <source>
        <strain evidence="15 16">201903070</strain>
    </source>
</reference>
<comment type="cofactor">
    <cofactor evidence="2">
        <name>[4Fe-4S] cluster</name>
        <dbReference type="ChEBI" id="CHEBI:49883"/>
    </cofactor>
</comment>
<evidence type="ECO:0000256" key="3">
    <source>
        <dbReference type="ARBA" id="ARBA00001974"/>
    </source>
</evidence>
<dbReference type="Pfam" id="PF04879">
    <property type="entry name" value="Molybdop_Fe4S4"/>
    <property type="match status" value="1"/>
</dbReference>
<dbReference type="PANTHER" id="PTHR43105:SF9">
    <property type="entry name" value="NADPH-FE(3+) OXIDOREDUCTASE SUBUNIT ALPHA"/>
    <property type="match status" value="1"/>
</dbReference>
<sequence>MQVSVTKIPPFKGSFLSYPFYKKAHIIHWYHSCIRNGVNHSETYSTTCSYCGVGCGVLVHKISNSELKVEGDPSHPANRGLLCSKGMNLNYSVLDRSDRLTYPMMRNDRFSPQIRTDWESALNRVSKEFKRIIQEHGPDSVGFYVSGQLLTEEYYVVNKLVKGFLGTNNIDTNSRLCMSSAVVGYKMALGEDSVPISYEDIELADCFLVAGANPAWCHPILFRRIEARKQSDPNVKLIVVDPRRTESCEEADLHLQILPGSDIHLFHAIARILIEKNRIDSEFLNNHTEGFEELKQKVFSVSVEECARHCDIPYEQIYTAAEIIGNSKGFLSLWAMGLNQSVIGVNKNLALLNLSLLTGQIGKPGSGPFSLTGQPNAMGGREVGGLCNLLPAHRNLADPQHRAEVAQFWGVNSIQEKPGYSATEMFEHLRSGKMKAIWIICTNPTVSLPDARLVESGLRLAELVVVQDISKDSSAIPFADVILPAAGWAEKQGTMTNSDRRITYLPKIIDPPGEAMADMWILNQFAIKMGFHSSFAFQDEGEVFDEHCRLTKGTNIDIAGLDYSILKERRSVQWPFPTRDHGGTARLFTDHKFYRPNGKAKIHAVDPEDSSEKVNSEFPLILTTGRIRDQWHTMTRTGKVRKLNEHRREPYLEIHPMDAKVRKILEGSIVEVANARGTVRVRATISEDIKEGVVFLPMHWGKKLGRDDSRANNLTSGAFDPFSKQPGFKISAVNVHPYRKEKEKILIIGGGNGTLAFLKHFRALDSESEITVLCKEKNPFYNRILLPDLISGEKKFDDLMGITEEEIQSWNFKILPDTEVSQIHPEGKVVRDVQGNVYSYNKLIFATGSSPNVPNTIKKEMEGIFCLRAKEDAERIKGFFVRDSHALIIGGGLLGLEVAVALKSLHIRVTVLVRTDRLMSKQLDPIASQILKEEIESRGIEIIFETEIAKIKGTSKVQNVKLNNGRIIEPDGIVFATGTSPNLQLGLAAGLDCKHGILVDPYLRTSDPDIYAIGEVAEHASGLYGTVAATEDQSKIAAHHIYGYAFDFYKGSVHSNLLKIPELDLVSLRLAETPMDLSEGSSGEYEEIIFLDRKKRKYKKCIIKADKLVGAILIGDKSNLQEFRELISSGIELGERREQLLSGTATPRKPVIGKLVCACNGVGEGNLCEEIKNGIKTIEELGKITGAGTGCGSCRPEVSKILKLNLVKSESEK</sequence>
<proteinExistence type="inferred from homology"/>
<dbReference type="Gene3D" id="2.20.25.90">
    <property type="entry name" value="ADC-like domains"/>
    <property type="match status" value="1"/>
</dbReference>